<proteinExistence type="predicted"/>
<evidence type="ECO:0000256" key="2">
    <source>
        <dbReference type="ARBA" id="ARBA00022679"/>
    </source>
</evidence>
<name>A0A5S6QM81_TRIMR</name>
<keyword evidence="4" id="KW-0540">Nuclease</keyword>
<organism evidence="10 11">
    <name type="scientific">Trichuris muris</name>
    <name type="common">Mouse whipworm</name>
    <dbReference type="NCBI Taxonomy" id="70415"/>
    <lineage>
        <taxon>Eukaryota</taxon>
        <taxon>Metazoa</taxon>
        <taxon>Ecdysozoa</taxon>
        <taxon>Nematoda</taxon>
        <taxon>Enoplea</taxon>
        <taxon>Dorylaimia</taxon>
        <taxon>Trichinellida</taxon>
        <taxon>Trichuridae</taxon>
        <taxon>Trichuris</taxon>
    </lineage>
</organism>
<evidence type="ECO:0000256" key="4">
    <source>
        <dbReference type="ARBA" id="ARBA00022722"/>
    </source>
</evidence>
<dbReference type="GO" id="GO:0004519">
    <property type="term" value="F:endonuclease activity"/>
    <property type="evidence" value="ECO:0007669"/>
    <property type="project" value="UniProtKB-KW"/>
</dbReference>
<keyword evidence="7" id="KW-0378">Hydrolase</keyword>
<evidence type="ECO:0000256" key="1">
    <source>
        <dbReference type="ARBA" id="ARBA00022670"/>
    </source>
</evidence>
<protein>
    <submittedName>
        <fullName evidence="11">RT_RNaseH domain-containing protein</fullName>
    </submittedName>
</protein>
<evidence type="ECO:0000256" key="5">
    <source>
        <dbReference type="ARBA" id="ARBA00022750"/>
    </source>
</evidence>
<dbReference type="PANTHER" id="PTHR33064">
    <property type="entry name" value="POL PROTEIN"/>
    <property type="match status" value="1"/>
</dbReference>
<dbReference type="WBParaSite" id="TMUE_2000007972.1">
    <property type="protein sequence ID" value="TMUE_2000007972.1"/>
    <property type="gene ID" value="WBGene00294450"/>
</dbReference>
<keyword evidence="8" id="KW-0695">RNA-directed DNA polymerase</keyword>
<dbReference type="GO" id="GO:0006508">
    <property type="term" value="P:proteolysis"/>
    <property type="evidence" value="ECO:0007669"/>
    <property type="project" value="UniProtKB-KW"/>
</dbReference>
<feature type="domain" description="Reverse transcriptase RNase H-like" evidence="9">
    <location>
        <begin position="2"/>
        <end position="81"/>
    </location>
</feature>
<dbReference type="GO" id="GO:0004190">
    <property type="term" value="F:aspartic-type endopeptidase activity"/>
    <property type="evidence" value="ECO:0007669"/>
    <property type="project" value="UniProtKB-KW"/>
</dbReference>
<evidence type="ECO:0000256" key="6">
    <source>
        <dbReference type="ARBA" id="ARBA00022759"/>
    </source>
</evidence>
<evidence type="ECO:0000259" key="9">
    <source>
        <dbReference type="Pfam" id="PF17917"/>
    </source>
</evidence>
<evidence type="ECO:0000313" key="11">
    <source>
        <dbReference type="WBParaSite" id="TMUE_2000007972.1"/>
    </source>
</evidence>
<keyword evidence="10" id="KW-1185">Reference proteome</keyword>
<dbReference type="InterPro" id="IPR051320">
    <property type="entry name" value="Viral_Replic_Matur_Polypro"/>
</dbReference>
<evidence type="ECO:0000256" key="8">
    <source>
        <dbReference type="ARBA" id="ARBA00022918"/>
    </source>
</evidence>
<dbReference type="SUPFAM" id="SSF56672">
    <property type="entry name" value="DNA/RNA polymerases"/>
    <property type="match status" value="1"/>
</dbReference>
<dbReference type="InterPro" id="IPR041373">
    <property type="entry name" value="RT_RNaseH"/>
</dbReference>
<evidence type="ECO:0000256" key="7">
    <source>
        <dbReference type="ARBA" id="ARBA00022801"/>
    </source>
</evidence>
<keyword evidence="5" id="KW-0064">Aspartyl protease</keyword>
<evidence type="ECO:0000256" key="3">
    <source>
        <dbReference type="ARBA" id="ARBA00022695"/>
    </source>
</evidence>
<keyword evidence="3" id="KW-0548">Nucleotidyltransferase</keyword>
<dbReference type="InterPro" id="IPR043502">
    <property type="entry name" value="DNA/RNA_pol_sf"/>
</dbReference>
<dbReference type="AlphaFoldDB" id="A0A5S6QM81"/>
<dbReference type="Pfam" id="PF17917">
    <property type="entry name" value="RT_RNaseH"/>
    <property type="match status" value="1"/>
</dbReference>
<keyword evidence="6" id="KW-0255">Endonuclease</keyword>
<accession>A0A5S6QM81</accession>
<keyword evidence="2" id="KW-0808">Transferase</keyword>
<reference evidence="11" key="1">
    <citation type="submission" date="2019-12" db="UniProtKB">
        <authorList>
            <consortium name="WormBaseParasite"/>
        </authorList>
    </citation>
    <scope>IDENTIFICATION</scope>
</reference>
<evidence type="ECO:0000313" key="10">
    <source>
        <dbReference type="Proteomes" id="UP000046395"/>
    </source>
</evidence>
<dbReference type="PANTHER" id="PTHR33064:SF37">
    <property type="entry name" value="RIBONUCLEASE H"/>
    <property type="match status" value="1"/>
</dbReference>
<dbReference type="Proteomes" id="UP000046395">
    <property type="component" value="Unassembled WGS sequence"/>
</dbReference>
<dbReference type="GO" id="GO:0003964">
    <property type="term" value="F:RNA-directed DNA polymerase activity"/>
    <property type="evidence" value="ECO:0007669"/>
    <property type="project" value="UniProtKB-KW"/>
</dbReference>
<keyword evidence="1" id="KW-0645">Protease</keyword>
<sequence>MHCNVSRSALAAVLIQKKEMQEHVVTYIRRKSATEENYHSNELECLTVVWALRVLRPYLLGRPFRVLTDSLVVKWLFDMRTNSQGG</sequence>